<gene>
    <name evidence="1" type="ORF">RRG08_011966</name>
</gene>
<sequence length="206" mass="22252">EAGPEPRTQVRCGTGVHCTLWGDTHLALSGLVGLGSRSSNSWHQDMTTSAAGGGQYQGRSLCQCQCDFSLGARVGLVTLYYLYAGHAADLYLSLLLFALSLNTKSDVYLFCIIILAALEVGKSGSNFWREWGEERRNPRRVSLQVNVREIGKSSVVNSFFPSQFTFPKSAEFYAESSLGVGVDSVQLKTSDCPIKLRTLSGVGGLG</sequence>
<dbReference type="EMBL" id="JAWDGP010003945">
    <property type="protein sequence ID" value="KAK3769293.1"/>
    <property type="molecule type" value="Genomic_DNA"/>
</dbReference>
<reference evidence="1" key="1">
    <citation type="journal article" date="2023" name="G3 (Bethesda)">
        <title>A reference genome for the long-term kleptoplast-retaining sea slug Elysia crispata morphotype clarki.</title>
        <authorList>
            <person name="Eastman K.E."/>
            <person name="Pendleton A.L."/>
            <person name="Shaikh M.A."/>
            <person name="Suttiyut T."/>
            <person name="Ogas R."/>
            <person name="Tomko P."/>
            <person name="Gavelis G."/>
            <person name="Widhalm J.R."/>
            <person name="Wisecaver J.H."/>
        </authorList>
    </citation>
    <scope>NUCLEOTIDE SEQUENCE</scope>
    <source>
        <strain evidence="1">ECLA1</strain>
    </source>
</reference>
<feature type="non-terminal residue" evidence="1">
    <location>
        <position position="1"/>
    </location>
</feature>
<organism evidence="1 2">
    <name type="scientific">Elysia crispata</name>
    <name type="common">lettuce slug</name>
    <dbReference type="NCBI Taxonomy" id="231223"/>
    <lineage>
        <taxon>Eukaryota</taxon>
        <taxon>Metazoa</taxon>
        <taxon>Spiralia</taxon>
        <taxon>Lophotrochozoa</taxon>
        <taxon>Mollusca</taxon>
        <taxon>Gastropoda</taxon>
        <taxon>Heterobranchia</taxon>
        <taxon>Euthyneura</taxon>
        <taxon>Panpulmonata</taxon>
        <taxon>Sacoglossa</taxon>
        <taxon>Placobranchoidea</taxon>
        <taxon>Plakobranchidae</taxon>
        <taxon>Elysia</taxon>
    </lineage>
</organism>
<accession>A0AAE0ZHA6</accession>
<dbReference type="Proteomes" id="UP001283361">
    <property type="component" value="Unassembled WGS sequence"/>
</dbReference>
<dbReference type="AlphaFoldDB" id="A0AAE0ZHA6"/>
<protein>
    <submittedName>
        <fullName evidence="1">Uncharacterized protein</fullName>
    </submittedName>
</protein>
<comment type="caution">
    <text evidence="1">The sequence shown here is derived from an EMBL/GenBank/DDBJ whole genome shotgun (WGS) entry which is preliminary data.</text>
</comment>
<name>A0AAE0ZHA6_9GAST</name>
<proteinExistence type="predicted"/>
<evidence type="ECO:0000313" key="2">
    <source>
        <dbReference type="Proteomes" id="UP001283361"/>
    </source>
</evidence>
<evidence type="ECO:0000313" key="1">
    <source>
        <dbReference type="EMBL" id="KAK3769293.1"/>
    </source>
</evidence>
<keyword evidence="2" id="KW-1185">Reference proteome</keyword>